<dbReference type="Gene3D" id="2.60.120.260">
    <property type="entry name" value="Galactose-binding domain-like"/>
    <property type="match status" value="1"/>
</dbReference>
<comment type="similarity">
    <text evidence="1">Belongs to the APC10 family.</text>
</comment>
<feature type="region of interest" description="Disordered" evidence="6">
    <location>
        <begin position="303"/>
        <end position="322"/>
    </location>
</feature>
<accession>A0A0N1H540</accession>
<keyword evidence="3" id="KW-0498">Mitosis</keyword>
<feature type="domain" description="DOC" evidence="7">
    <location>
        <begin position="92"/>
        <end position="320"/>
    </location>
</feature>
<dbReference type="OrthoDB" id="24948at2759"/>
<evidence type="ECO:0000256" key="2">
    <source>
        <dbReference type="ARBA" id="ARBA00022618"/>
    </source>
</evidence>
<dbReference type="GO" id="GO:0070979">
    <property type="term" value="P:protein K11-linked ubiquitination"/>
    <property type="evidence" value="ECO:0007669"/>
    <property type="project" value="TreeGrafter"/>
</dbReference>
<gene>
    <name evidence="8" type="ORF">AB675_9980</name>
</gene>
<dbReference type="Pfam" id="PF03256">
    <property type="entry name" value="ANAPC10"/>
    <property type="match status" value="1"/>
</dbReference>
<proteinExistence type="inferred from homology"/>
<name>A0A0N1H540_9EURO</name>
<dbReference type="RefSeq" id="XP_017996697.1">
    <property type="nucleotide sequence ID" value="XM_018150560.1"/>
</dbReference>
<dbReference type="SMART" id="SM01337">
    <property type="entry name" value="APC10"/>
    <property type="match status" value="1"/>
</dbReference>
<dbReference type="AlphaFoldDB" id="A0A0N1H540"/>
<protein>
    <submittedName>
        <fullName evidence="8">Anaphase-promoting complex subunit 10</fullName>
    </submittedName>
</protein>
<reference evidence="8 9" key="1">
    <citation type="submission" date="2015-06" db="EMBL/GenBank/DDBJ databases">
        <title>Draft genome of the ant-associated black yeast Phialophora attae CBS 131958.</title>
        <authorList>
            <person name="Moreno L.F."/>
            <person name="Stielow B.J."/>
            <person name="de Hoog S."/>
            <person name="Vicente V.A."/>
            <person name="Weiss V.A."/>
            <person name="de Vries M."/>
            <person name="Cruz L.M."/>
            <person name="Souza E.M."/>
        </authorList>
    </citation>
    <scope>NUCLEOTIDE SEQUENCE [LARGE SCALE GENOMIC DNA]</scope>
    <source>
        <strain evidence="8 9">CBS 131958</strain>
    </source>
</reference>
<feature type="compositionally biased region" description="Polar residues" evidence="6">
    <location>
        <begin position="19"/>
        <end position="30"/>
    </location>
</feature>
<keyword evidence="2" id="KW-0132">Cell division</keyword>
<dbReference type="InterPro" id="IPR016901">
    <property type="entry name" value="APC10/Doc1"/>
</dbReference>
<dbReference type="InterPro" id="IPR004939">
    <property type="entry name" value="APC_su10/DOC_dom"/>
</dbReference>
<evidence type="ECO:0000256" key="3">
    <source>
        <dbReference type="ARBA" id="ARBA00022776"/>
    </source>
</evidence>
<dbReference type="PANTHER" id="PTHR12936:SF0">
    <property type="entry name" value="ANAPHASE-PROMOTING COMPLEX SUBUNIT 10"/>
    <property type="match status" value="1"/>
</dbReference>
<dbReference type="PROSITE" id="PS51284">
    <property type="entry name" value="DOC"/>
    <property type="match status" value="1"/>
</dbReference>
<dbReference type="PANTHER" id="PTHR12936">
    <property type="entry name" value="ANAPHASE-PROMOTING COMPLEX 10"/>
    <property type="match status" value="1"/>
</dbReference>
<evidence type="ECO:0000256" key="5">
    <source>
        <dbReference type="ARBA" id="ARBA00023306"/>
    </source>
</evidence>
<evidence type="ECO:0000313" key="9">
    <source>
        <dbReference type="Proteomes" id="UP000038010"/>
    </source>
</evidence>
<dbReference type="EMBL" id="LFJN01000029">
    <property type="protein sequence ID" value="KPI36734.1"/>
    <property type="molecule type" value="Genomic_DNA"/>
</dbReference>
<dbReference type="CDD" id="cd08366">
    <property type="entry name" value="APC10"/>
    <property type="match status" value="1"/>
</dbReference>
<dbReference type="STRING" id="1664694.A0A0N1H540"/>
<organism evidence="8 9">
    <name type="scientific">Cyphellophora attinorum</name>
    <dbReference type="NCBI Taxonomy" id="1664694"/>
    <lineage>
        <taxon>Eukaryota</taxon>
        <taxon>Fungi</taxon>
        <taxon>Dikarya</taxon>
        <taxon>Ascomycota</taxon>
        <taxon>Pezizomycotina</taxon>
        <taxon>Eurotiomycetes</taxon>
        <taxon>Chaetothyriomycetidae</taxon>
        <taxon>Chaetothyriales</taxon>
        <taxon>Cyphellophoraceae</taxon>
        <taxon>Cyphellophora</taxon>
    </lineage>
</organism>
<comment type="caution">
    <text evidence="8">The sequence shown here is derived from an EMBL/GenBank/DDBJ whole genome shotgun (WGS) entry which is preliminary data.</text>
</comment>
<dbReference type="GeneID" id="28742440"/>
<dbReference type="GO" id="GO:0051301">
    <property type="term" value="P:cell division"/>
    <property type="evidence" value="ECO:0007669"/>
    <property type="project" value="UniProtKB-KW"/>
</dbReference>
<sequence>MPRAPRRGPAGGGEIATAATPTRPGNNQITAAIPPFMLDTPPHAPFAHEPSYNPGPSIVPSHNGTQRDEDQGEGSQASTHALSVASEAQEQAEQSYLESIQQEAEDSKVLAGLRDISSLATWTLSSAKPGCALAQLRSPNTNLFWQSDGPQPHTLTLHFFKLVAIVKMRVYLDFDLDESYTPTKIKFFAGMSEGGLVEFGEWTVQDVMDPETGEMRPHVEIVKGWIEVDLKGVGGREKRYFEVADEEQMDSKENAGATDVSRPGDVLKAMVVQVRICENHQNGKDTHVRGFQVFSKDDTVTREAVKPRLKKKQNKTTDADDGEDFVGIKLADWMRDPEIR</sequence>
<evidence type="ECO:0000313" key="8">
    <source>
        <dbReference type="EMBL" id="KPI36734.1"/>
    </source>
</evidence>
<evidence type="ECO:0000256" key="6">
    <source>
        <dbReference type="SAM" id="MobiDB-lite"/>
    </source>
</evidence>
<dbReference type="Proteomes" id="UP000038010">
    <property type="component" value="Unassembled WGS sequence"/>
</dbReference>
<evidence type="ECO:0000259" key="7">
    <source>
        <dbReference type="PROSITE" id="PS51284"/>
    </source>
</evidence>
<feature type="region of interest" description="Disordered" evidence="6">
    <location>
        <begin position="1"/>
        <end position="100"/>
    </location>
</feature>
<evidence type="ECO:0000256" key="1">
    <source>
        <dbReference type="ARBA" id="ARBA00006762"/>
    </source>
</evidence>
<dbReference type="SUPFAM" id="SSF49785">
    <property type="entry name" value="Galactose-binding domain-like"/>
    <property type="match status" value="1"/>
</dbReference>
<dbReference type="InterPro" id="IPR008979">
    <property type="entry name" value="Galactose-bd-like_sf"/>
</dbReference>
<keyword evidence="5" id="KW-0131">Cell cycle</keyword>
<dbReference type="VEuPathDB" id="FungiDB:AB675_9980"/>
<feature type="compositionally biased region" description="Polar residues" evidence="6">
    <location>
        <begin position="73"/>
        <end position="100"/>
    </location>
</feature>
<dbReference type="GO" id="GO:0031145">
    <property type="term" value="P:anaphase-promoting complex-dependent catabolic process"/>
    <property type="evidence" value="ECO:0007669"/>
    <property type="project" value="InterPro"/>
</dbReference>
<keyword evidence="9" id="KW-1185">Reference proteome</keyword>
<evidence type="ECO:0000256" key="4">
    <source>
        <dbReference type="ARBA" id="ARBA00022786"/>
    </source>
</evidence>
<dbReference type="GO" id="GO:0005680">
    <property type="term" value="C:anaphase-promoting complex"/>
    <property type="evidence" value="ECO:0007669"/>
    <property type="project" value="InterPro"/>
</dbReference>
<keyword evidence="4" id="KW-0833">Ubl conjugation pathway</keyword>